<proteinExistence type="predicted"/>
<evidence type="ECO:0000313" key="2">
    <source>
        <dbReference type="EMBL" id="GAA1730631.1"/>
    </source>
</evidence>
<dbReference type="InterPro" id="IPR007569">
    <property type="entry name" value="DUF559"/>
</dbReference>
<reference evidence="2 3" key="1">
    <citation type="journal article" date="2019" name="Int. J. Syst. Evol. Microbiol.">
        <title>The Global Catalogue of Microorganisms (GCM) 10K type strain sequencing project: providing services to taxonomists for standard genome sequencing and annotation.</title>
        <authorList>
            <consortium name="The Broad Institute Genomics Platform"/>
            <consortium name="The Broad Institute Genome Sequencing Center for Infectious Disease"/>
            <person name="Wu L."/>
            <person name="Ma J."/>
        </authorList>
    </citation>
    <scope>NUCLEOTIDE SEQUENCE [LARGE SCALE GENOMIC DNA]</scope>
    <source>
        <strain evidence="2 3">JCM 13518</strain>
    </source>
</reference>
<dbReference type="EMBL" id="BAAAME010000002">
    <property type="protein sequence ID" value="GAA1730631.1"/>
    <property type="molecule type" value="Genomic_DNA"/>
</dbReference>
<gene>
    <name evidence="2" type="ORF">GCM10009710_09040</name>
</gene>
<protein>
    <recommendedName>
        <fullName evidence="1">DUF559 domain-containing protein</fullName>
    </recommendedName>
</protein>
<comment type="caution">
    <text evidence="2">The sequence shown here is derived from an EMBL/GenBank/DDBJ whole genome shotgun (WGS) entry which is preliminary data.</text>
</comment>
<dbReference type="Gene3D" id="3.40.960.10">
    <property type="entry name" value="VSR Endonuclease"/>
    <property type="match status" value="1"/>
</dbReference>
<dbReference type="InterPro" id="IPR011335">
    <property type="entry name" value="Restrct_endonuc-II-like"/>
</dbReference>
<accession>A0ABN2JKN7</accession>
<evidence type="ECO:0000259" key="1">
    <source>
        <dbReference type="Pfam" id="PF04480"/>
    </source>
</evidence>
<dbReference type="RefSeq" id="WP_344198187.1">
    <property type="nucleotide sequence ID" value="NZ_BAAAME010000002.1"/>
</dbReference>
<name>A0ABN2JKN7_9ACTN</name>
<keyword evidence="3" id="KW-1185">Reference proteome</keyword>
<dbReference type="Pfam" id="PF04480">
    <property type="entry name" value="DUF559"/>
    <property type="match status" value="1"/>
</dbReference>
<sequence length="305" mass="34937">MDLSRPFTVAQAAEFGLTRKHLRSRRFRRIFRGVYVSAAVEPTFTVWLQAALLLMPGDAVVSHTSAMRLYGFQGRRRGVLEFSTNTSAHTMIPEIVLHRRRWQLHPRQVQDFWATGPDRTFVDVAGRTALPELVAFGDHLVQSGHTTTDDLRWYVDSRHLDGVRRARRVAPLIRAGAESPPESTVRVMLRFGRLPEPEVNGVILDDEGGFLARGDLVYGRWKVVVEYDGRHHLTDTRTWLHDLRRRELLEAAGWTVIVITAEDLRTPERIPQRVFTALAAHGYRGPYPVMSAQWRQWFPPTSAQM</sequence>
<dbReference type="SUPFAM" id="SSF52980">
    <property type="entry name" value="Restriction endonuclease-like"/>
    <property type="match status" value="1"/>
</dbReference>
<dbReference type="Proteomes" id="UP001501057">
    <property type="component" value="Unassembled WGS sequence"/>
</dbReference>
<feature type="domain" description="DUF559" evidence="1">
    <location>
        <begin position="215"/>
        <end position="276"/>
    </location>
</feature>
<evidence type="ECO:0000313" key="3">
    <source>
        <dbReference type="Proteomes" id="UP001501057"/>
    </source>
</evidence>
<organism evidence="2 3">
    <name type="scientific">Aeromicrobium alkaliterrae</name>
    <dbReference type="NCBI Taxonomy" id="302168"/>
    <lineage>
        <taxon>Bacteria</taxon>
        <taxon>Bacillati</taxon>
        <taxon>Actinomycetota</taxon>
        <taxon>Actinomycetes</taxon>
        <taxon>Propionibacteriales</taxon>
        <taxon>Nocardioidaceae</taxon>
        <taxon>Aeromicrobium</taxon>
    </lineage>
</organism>